<organism evidence="2 3">
    <name type="scientific">Batillaria attramentaria</name>
    <dbReference type="NCBI Taxonomy" id="370345"/>
    <lineage>
        <taxon>Eukaryota</taxon>
        <taxon>Metazoa</taxon>
        <taxon>Spiralia</taxon>
        <taxon>Lophotrochozoa</taxon>
        <taxon>Mollusca</taxon>
        <taxon>Gastropoda</taxon>
        <taxon>Caenogastropoda</taxon>
        <taxon>Sorbeoconcha</taxon>
        <taxon>Cerithioidea</taxon>
        <taxon>Batillariidae</taxon>
        <taxon>Batillaria</taxon>
    </lineage>
</organism>
<evidence type="ECO:0000313" key="2">
    <source>
        <dbReference type="EMBL" id="KAK7483440.1"/>
    </source>
</evidence>
<protein>
    <submittedName>
        <fullName evidence="2">Uncharacterized protein</fullName>
    </submittedName>
</protein>
<feature type="region of interest" description="Disordered" evidence="1">
    <location>
        <begin position="82"/>
        <end position="109"/>
    </location>
</feature>
<proteinExistence type="predicted"/>
<dbReference type="Proteomes" id="UP001519460">
    <property type="component" value="Unassembled WGS sequence"/>
</dbReference>
<keyword evidence="3" id="KW-1185">Reference proteome</keyword>
<sequence>RNINMDFPSCPTACQPQGARHFRHISTQCENRTKNFKPRNMGSSLLIRVSSVVWVQCERSGNTQCTRVTGSLQRCTASLNTLHPGQSSSSHNVASQSQRPTPAMTKNNPERWRLCNSENYVTLKLSRVAFASRTFAESFKTHWNFLFIFSIVLNDKNWALNKHVLSKPELLGSESTNTTKLMRLEYAGAVNTLDPALQNTMTPLKACNKMLSVEVFARPASGRPTD</sequence>
<evidence type="ECO:0000256" key="1">
    <source>
        <dbReference type="SAM" id="MobiDB-lite"/>
    </source>
</evidence>
<feature type="compositionally biased region" description="Low complexity" evidence="1">
    <location>
        <begin position="86"/>
        <end position="98"/>
    </location>
</feature>
<dbReference type="EMBL" id="JACVVK020000227">
    <property type="protein sequence ID" value="KAK7483440.1"/>
    <property type="molecule type" value="Genomic_DNA"/>
</dbReference>
<comment type="caution">
    <text evidence="2">The sequence shown here is derived from an EMBL/GenBank/DDBJ whole genome shotgun (WGS) entry which is preliminary data.</text>
</comment>
<gene>
    <name evidence="2" type="ORF">BaRGS_00025380</name>
</gene>
<evidence type="ECO:0000313" key="3">
    <source>
        <dbReference type="Proteomes" id="UP001519460"/>
    </source>
</evidence>
<name>A0ABD0K8S0_9CAEN</name>
<reference evidence="2 3" key="1">
    <citation type="journal article" date="2023" name="Sci. Data">
        <title>Genome assembly of the Korean intertidal mud-creeper Batillaria attramentaria.</title>
        <authorList>
            <person name="Patra A.K."/>
            <person name="Ho P.T."/>
            <person name="Jun S."/>
            <person name="Lee S.J."/>
            <person name="Kim Y."/>
            <person name="Won Y.J."/>
        </authorList>
    </citation>
    <scope>NUCLEOTIDE SEQUENCE [LARGE SCALE GENOMIC DNA]</scope>
    <source>
        <strain evidence="2">Wonlab-2016</strain>
    </source>
</reference>
<feature type="non-terminal residue" evidence="2">
    <location>
        <position position="1"/>
    </location>
</feature>
<accession>A0ABD0K8S0</accession>
<dbReference type="AlphaFoldDB" id="A0ABD0K8S0"/>